<keyword evidence="1" id="KW-0067">ATP-binding</keyword>
<keyword evidence="1" id="KW-0119">Carbohydrate metabolism</keyword>
<dbReference type="SUPFAM" id="SSF53067">
    <property type="entry name" value="Actin-like ATPase domain"/>
    <property type="match status" value="1"/>
</dbReference>
<comment type="similarity">
    <text evidence="1">Belongs to the anhydro-N-acetylmuramic acid kinase family.</text>
</comment>
<accession>A0ABU9DAH4</accession>
<comment type="pathway">
    <text evidence="1">Amino-sugar metabolism; 1,6-anhydro-N-acetylmuramate degradation.</text>
</comment>
<dbReference type="HAMAP" id="MF_01270">
    <property type="entry name" value="AnhMurNAc_kinase"/>
    <property type="match status" value="1"/>
</dbReference>
<proteinExistence type="inferred from homology"/>
<dbReference type="NCBIfam" id="NF007148">
    <property type="entry name" value="PRK09585.3-2"/>
    <property type="match status" value="1"/>
</dbReference>
<evidence type="ECO:0000313" key="2">
    <source>
        <dbReference type="EMBL" id="MEK8089832.1"/>
    </source>
</evidence>
<dbReference type="EC" id="2.7.1.170" evidence="1"/>
<comment type="catalytic activity">
    <reaction evidence="1">
        <text>1,6-anhydro-N-acetyl-beta-muramate + ATP + H2O = N-acetyl-D-muramate 6-phosphate + ADP + H(+)</text>
        <dbReference type="Rhea" id="RHEA:24952"/>
        <dbReference type="ChEBI" id="CHEBI:15377"/>
        <dbReference type="ChEBI" id="CHEBI:15378"/>
        <dbReference type="ChEBI" id="CHEBI:30616"/>
        <dbReference type="ChEBI" id="CHEBI:58690"/>
        <dbReference type="ChEBI" id="CHEBI:58722"/>
        <dbReference type="ChEBI" id="CHEBI:456216"/>
        <dbReference type="EC" id="2.7.1.170"/>
    </reaction>
</comment>
<name>A0ABU9DAH4_9PROT</name>
<dbReference type="InterPro" id="IPR005338">
    <property type="entry name" value="Anhydro_N_Ac-Mur_kinase"/>
</dbReference>
<dbReference type="Pfam" id="PF03702">
    <property type="entry name" value="AnmK"/>
    <property type="match status" value="1"/>
</dbReference>
<dbReference type="CDD" id="cd24050">
    <property type="entry name" value="ASKHA_NBD_ANMK"/>
    <property type="match status" value="1"/>
</dbReference>
<dbReference type="EMBL" id="JBBPCO010000007">
    <property type="protein sequence ID" value="MEK8089832.1"/>
    <property type="molecule type" value="Genomic_DNA"/>
</dbReference>
<comment type="function">
    <text evidence="1">Catalyzes the specific phosphorylation of 1,6-anhydro-N-acetylmuramic acid (anhMurNAc) with the simultaneous cleavage of the 1,6-anhydro ring, generating MurNAc-6-P. Is required for the utilization of anhMurNAc either imported from the medium or derived from its own cell wall murein, and thus plays a role in cell wall recycling.</text>
</comment>
<dbReference type="GO" id="GO:0016301">
    <property type="term" value="F:kinase activity"/>
    <property type="evidence" value="ECO:0007669"/>
    <property type="project" value="UniProtKB-KW"/>
</dbReference>
<evidence type="ECO:0000256" key="1">
    <source>
        <dbReference type="HAMAP-Rule" id="MF_01270"/>
    </source>
</evidence>
<reference evidence="2 3" key="1">
    <citation type="submission" date="2024-04" db="EMBL/GenBank/DDBJ databases">
        <authorList>
            <person name="Abashina T."/>
            <person name="Shaikin A."/>
        </authorList>
    </citation>
    <scope>NUCLEOTIDE SEQUENCE [LARGE SCALE GENOMIC DNA]</scope>
    <source>
        <strain evidence="2 3">AAFK</strain>
    </source>
</reference>
<keyword evidence="1 2" id="KW-0808">Transferase</keyword>
<dbReference type="InterPro" id="IPR043129">
    <property type="entry name" value="ATPase_NBD"/>
</dbReference>
<feature type="binding site" evidence="1">
    <location>
        <begin position="12"/>
        <end position="19"/>
    </location>
    <ligand>
        <name>ATP</name>
        <dbReference type="ChEBI" id="CHEBI:30616"/>
    </ligand>
</feature>
<keyword evidence="1 2" id="KW-0418">Kinase</keyword>
<dbReference type="NCBIfam" id="NF007139">
    <property type="entry name" value="PRK09585.1-3"/>
    <property type="match status" value="1"/>
</dbReference>
<keyword evidence="3" id="KW-1185">Reference proteome</keyword>
<dbReference type="PANTHER" id="PTHR30605">
    <property type="entry name" value="ANHYDRO-N-ACETYLMURAMIC ACID KINASE"/>
    <property type="match status" value="1"/>
</dbReference>
<protein>
    <recommendedName>
        <fullName evidence="1">Anhydro-N-acetylmuramic acid kinase</fullName>
        <ecNumber evidence="1">2.7.1.170</ecNumber>
    </recommendedName>
    <alternativeName>
        <fullName evidence="1">AnhMurNAc kinase</fullName>
    </alternativeName>
</protein>
<keyword evidence="1" id="KW-0547">Nucleotide-binding</keyword>
<evidence type="ECO:0000313" key="3">
    <source>
        <dbReference type="Proteomes" id="UP001446205"/>
    </source>
</evidence>
<sequence length="386" mass="41391">MTIWHAIGIMSGTSADGIDAALIRQSDKHIELLHHSSQLFPGALRQSVLSLNQPGPDEITHMGRCARQLGRAYAGIVDTLLQTSGFSRDQIDVIGCHGQTIRHQPAGRDGFTLQIGQAEDIVESTGITTAADFRPRDLAAGGQGAPLVPPFHQALFQTHQPRIILNLGGMANLTWLPPQASQDEPVAFDTGPGNVLLDALSRQLSQGAKHFDANGEIARQGQVNQDILSACLQADYFQEPPPKSTGRELFGEDYLSQLQERWHCQGPDLMATLVALTAESVAQAIRRWTAVAPEMLVFGGGAENAVLMQALAKALPEMRILRGERETGIPSQALEAMAFAWLALRSVMGLPGNLPGVTGARRGVALGAIHPGDNWGKLLQKVTRAG</sequence>
<gene>
    <name evidence="1" type="primary">anmK</name>
    <name evidence="2" type="ORF">WOB96_08620</name>
</gene>
<dbReference type="Gene3D" id="3.30.420.40">
    <property type="match status" value="2"/>
</dbReference>
<organism evidence="2 3">
    <name type="scientific">Thermithiobacillus plumbiphilus</name>
    <dbReference type="NCBI Taxonomy" id="1729899"/>
    <lineage>
        <taxon>Bacteria</taxon>
        <taxon>Pseudomonadati</taxon>
        <taxon>Pseudomonadota</taxon>
        <taxon>Acidithiobacillia</taxon>
        <taxon>Acidithiobacillales</taxon>
        <taxon>Thermithiobacillaceae</taxon>
        <taxon>Thermithiobacillus</taxon>
    </lineage>
</organism>
<dbReference type="Proteomes" id="UP001446205">
    <property type="component" value="Unassembled WGS sequence"/>
</dbReference>
<comment type="caution">
    <text evidence="2">The sequence shown here is derived from an EMBL/GenBank/DDBJ whole genome shotgun (WGS) entry which is preliminary data.</text>
</comment>
<dbReference type="PANTHER" id="PTHR30605:SF0">
    <property type="entry name" value="ANHYDRO-N-ACETYLMURAMIC ACID KINASE"/>
    <property type="match status" value="1"/>
</dbReference>
<dbReference type="RefSeq" id="WP_341370889.1">
    <property type="nucleotide sequence ID" value="NZ_JBBPCO010000007.1"/>
</dbReference>
<comment type="pathway">
    <text evidence="1">Cell wall biogenesis; peptidoglycan recycling.</text>
</comment>